<name>A0A9Q3JPI6_9BASI</name>
<protein>
    <submittedName>
        <fullName evidence="1">Uncharacterized protein</fullName>
    </submittedName>
</protein>
<proteinExistence type="predicted"/>
<dbReference type="AlphaFoldDB" id="A0A9Q3JPI6"/>
<dbReference type="EMBL" id="AVOT02080067">
    <property type="protein sequence ID" value="MBW0567008.1"/>
    <property type="molecule type" value="Genomic_DNA"/>
</dbReference>
<comment type="caution">
    <text evidence="1">The sequence shown here is derived from an EMBL/GenBank/DDBJ whole genome shotgun (WGS) entry which is preliminary data.</text>
</comment>
<evidence type="ECO:0000313" key="2">
    <source>
        <dbReference type="Proteomes" id="UP000765509"/>
    </source>
</evidence>
<reference evidence="1" key="1">
    <citation type="submission" date="2021-03" db="EMBL/GenBank/DDBJ databases">
        <title>Draft genome sequence of rust myrtle Austropuccinia psidii MF-1, a brazilian biotype.</title>
        <authorList>
            <person name="Quecine M.C."/>
            <person name="Pachon D.M.R."/>
            <person name="Bonatelli M.L."/>
            <person name="Correr F.H."/>
            <person name="Franceschini L.M."/>
            <person name="Leite T.F."/>
            <person name="Margarido G.R.A."/>
            <person name="Almeida C.A."/>
            <person name="Ferrarezi J.A."/>
            <person name="Labate C.A."/>
        </authorList>
    </citation>
    <scope>NUCLEOTIDE SEQUENCE</scope>
    <source>
        <strain evidence="1">MF-1</strain>
    </source>
</reference>
<gene>
    <name evidence="1" type="ORF">O181_106723</name>
</gene>
<sequence>MQDIITRKRIGETWSRILMQSKNVSKTSREDKRLERPVLKCYKCGSTSNLANISTKKTKINEVQVIEVVQCTEEKEESDLNSAVCEDKPVKEYPIENITASFEVTEVHTHLPEYSEHCHNLIKVQDFRMCKAKPARGKGYTAGESCIKSILINDIEARVYLDTGAFCTCAGKYYYQSILHG</sequence>
<dbReference type="OrthoDB" id="2517660at2759"/>
<evidence type="ECO:0000313" key="1">
    <source>
        <dbReference type="EMBL" id="MBW0567008.1"/>
    </source>
</evidence>
<organism evidence="1 2">
    <name type="scientific">Austropuccinia psidii MF-1</name>
    <dbReference type="NCBI Taxonomy" id="1389203"/>
    <lineage>
        <taxon>Eukaryota</taxon>
        <taxon>Fungi</taxon>
        <taxon>Dikarya</taxon>
        <taxon>Basidiomycota</taxon>
        <taxon>Pucciniomycotina</taxon>
        <taxon>Pucciniomycetes</taxon>
        <taxon>Pucciniales</taxon>
        <taxon>Sphaerophragmiaceae</taxon>
        <taxon>Austropuccinia</taxon>
    </lineage>
</organism>
<keyword evidence="2" id="KW-1185">Reference proteome</keyword>
<dbReference type="Proteomes" id="UP000765509">
    <property type="component" value="Unassembled WGS sequence"/>
</dbReference>
<accession>A0A9Q3JPI6</accession>